<reference evidence="2 3" key="1">
    <citation type="submission" date="2008-03" db="EMBL/GenBank/DDBJ databases">
        <title>The Genome Sequence of Verticillium dahliae VdLs.17.</title>
        <authorList>
            <consortium name="The Broad Institute Genome Sequencing Platform"/>
            <person name="Ma L.-J.J."/>
            <person name="Klosterman S.J."/>
            <person name="Subbarao K."/>
            <person name="Dobinson K."/>
            <person name="Veronese P."/>
            <person name="Kang S."/>
            <person name="Gold S.E."/>
            <person name="Young S."/>
            <person name="Jaffe D."/>
            <person name="Gnerre S."/>
            <person name="Berlin A."/>
            <person name="Heiman D."/>
            <person name="Hepburn T."/>
            <person name="Sykes S."/>
            <person name="Alvarado L."/>
            <person name="Kodira C.D."/>
            <person name="Lander E."/>
            <person name="Galagan J."/>
            <person name="Nusbaum C."/>
            <person name="Birren B."/>
        </authorList>
    </citation>
    <scope>NUCLEOTIDE SEQUENCE [LARGE SCALE GENOMIC DNA]</scope>
    <source>
        <strain evidence="3">VdLs.17 / ATCC MYA-4575 / FGSC 10137</strain>
    </source>
</reference>
<dbReference type="Proteomes" id="UP000001611">
    <property type="component" value="Unassembled WGS sequence"/>
</dbReference>
<accession>G2X8Z0</accession>
<dbReference type="HOGENOM" id="CLU_1321800_0_0_1"/>
<keyword evidence="1" id="KW-0472">Membrane</keyword>
<dbReference type="OrthoDB" id="4150765at2759"/>
<dbReference type="OMA" id="WTGWFAL"/>
<keyword evidence="1" id="KW-1133">Transmembrane helix</keyword>
<dbReference type="eggNOG" id="KOG2655">
    <property type="taxonomic scope" value="Eukaryota"/>
</dbReference>
<keyword evidence="1" id="KW-0812">Transmembrane</keyword>
<proteinExistence type="predicted"/>
<sequence length="208" mass="23367">MDASILMNPDYIPPLAPSDLTALLEHIFSIEGSSRLRHATARKLVRWRKRQDGASCSERDSTICGVATRRIDSQVVSAALHRSPSGRNWGQWTQVRLVDWASDLQRSLVRERVACDRALYEQRTKWLKSQRAEEIDARTALILTSRDIGSAAKKCRRSLRSGESNVRPQDPLGLVQLGLQMRWTGWFALELAGSASVMGCVAFWMLSS</sequence>
<dbReference type="RefSeq" id="XP_009657621.1">
    <property type="nucleotide sequence ID" value="XM_009659326.1"/>
</dbReference>
<dbReference type="AlphaFoldDB" id="G2X8Z0"/>
<dbReference type="InParanoid" id="G2X8Z0"/>
<dbReference type="KEGG" id="vda:VDAG_06622"/>
<evidence type="ECO:0000313" key="3">
    <source>
        <dbReference type="Proteomes" id="UP000001611"/>
    </source>
</evidence>
<dbReference type="STRING" id="498257.G2X8Z0"/>
<evidence type="ECO:0000256" key="1">
    <source>
        <dbReference type="SAM" id="Phobius"/>
    </source>
</evidence>
<name>G2X8Z0_VERDV</name>
<evidence type="ECO:0000313" key="2">
    <source>
        <dbReference type="EMBL" id="EGY15458.1"/>
    </source>
</evidence>
<protein>
    <submittedName>
        <fullName evidence="2">Uncharacterized protein</fullName>
    </submittedName>
</protein>
<keyword evidence="3" id="KW-1185">Reference proteome</keyword>
<dbReference type="EMBL" id="DS572708">
    <property type="protein sequence ID" value="EGY15458.1"/>
    <property type="molecule type" value="Genomic_DNA"/>
</dbReference>
<dbReference type="GeneID" id="20708085"/>
<gene>
    <name evidence="2" type="ORF">VDAG_06622</name>
</gene>
<reference evidence="3" key="2">
    <citation type="journal article" date="2011" name="PLoS Pathog.">
        <title>Comparative genomics yields insights into niche adaptation of plant vascular wilt pathogens.</title>
        <authorList>
            <person name="Klosterman S.J."/>
            <person name="Subbarao K.V."/>
            <person name="Kang S."/>
            <person name="Veronese P."/>
            <person name="Gold S.E."/>
            <person name="Thomma B.P.H.J."/>
            <person name="Chen Z."/>
            <person name="Henrissat B."/>
            <person name="Lee Y.-H."/>
            <person name="Park J."/>
            <person name="Garcia-Pedrajas M.D."/>
            <person name="Barbara D.J."/>
            <person name="Anchieta A."/>
            <person name="de Jonge R."/>
            <person name="Santhanam P."/>
            <person name="Maruthachalam K."/>
            <person name="Atallah Z."/>
            <person name="Amyotte S.G."/>
            <person name="Paz Z."/>
            <person name="Inderbitzin P."/>
            <person name="Hayes R.J."/>
            <person name="Heiman D.I."/>
            <person name="Young S."/>
            <person name="Zeng Q."/>
            <person name="Engels R."/>
            <person name="Galagan J."/>
            <person name="Cuomo C.A."/>
            <person name="Dobinson K.F."/>
            <person name="Ma L.-J."/>
        </authorList>
    </citation>
    <scope>NUCLEOTIDE SEQUENCE [LARGE SCALE GENOMIC DNA]</scope>
    <source>
        <strain evidence="3">VdLs.17 / ATCC MYA-4575 / FGSC 10137</strain>
    </source>
</reference>
<feature type="transmembrane region" description="Helical" evidence="1">
    <location>
        <begin position="186"/>
        <end position="206"/>
    </location>
</feature>
<organism evidence="2 3">
    <name type="scientific">Verticillium dahliae (strain VdLs.17 / ATCC MYA-4575 / FGSC 10137)</name>
    <name type="common">Verticillium wilt</name>
    <dbReference type="NCBI Taxonomy" id="498257"/>
    <lineage>
        <taxon>Eukaryota</taxon>
        <taxon>Fungi</taxon>
        <taxon>Dikarya</taxon>
        <taxon>Ascomycota</taxon>
        <taxon>Pezizomycotina</taxon>
        <taxon>Sordariomycetes</taxon>
        <taxon>Hypocreomycetidae</taxon>
        <taxon>Glomerellales</taxon>
        <taxon>Plectosphaerellaceae</taxon>
        <taxon>Verticillium</taxon>
    </lineage>
</organism>